<feature type="region of interest" description="Disordered" evidence="1">
    <location>
        <begin position="121"/>
        <end position="140"/>
    </location>
</feature>
<keyword evidence="3" id="KW-1185">Reference proteome</keyword>
<accession>A0ABD1DVW1</accession>
<evidence type="ECO:0000313" key="2">
    <source>
        <dbReference type="EMBL" id="KAL1403881.1"/>
    </source>
</evidence>
<proteinExistence type="predicted"/>
<protein>
    <submittedName>
        <fullName evidence="2">Uncharacterized protein</fullName>
    </submittedName>
</protein>
<feature type="compositionally biased region" description="Polar residues" evidence="1">
    <location>
        <begin position="172"/>
        <end position="186"/>
    </location>
</feature>
<dbReference type="Proteomes" id="UP001562425">
    <property type="component" value="Unassembled WGS sequence"/>
</dbReference>
<dbReference type="AlphaFoldDB" id="A0ABD1DVW1"/>
<reference evidence="2 3" key="1">
    <citation type="submission" date="2024-05" db="EMBL/GenBank/DDBJ databases">
        <title>Culex pipiens pipiens assembly and annotation.</title>
        <authorList>
            <person name="Alout H."/>
            <person name="Durand T."/>
        </authorList>
    </citation>
    <scope>NUCLEOTIDE SEQUENCE [LARGE SCALE GENOMIC DNA]</scope>
    <source>
        <strain evidence="2">HA-2024</strain>
        <tissue evidence="2">Whole body</tissue>
    </source>
</reference>
<feature type="region of interest" description="Disordered" evidence="1">
    <location>
        <begin position="151"/>
        <end position="211"/>
    </location>
</feature>
<feature type="compositionally biased region" description="Basic residues" evidence="1">
    <location>
        <begin position="151"/>
        <end position="168"/>
    </location>
</feature>
<dbReference type="EMBL" id="JBEHCU010001048">
    <property type="protein sequence ID" value="KAL1403881.1"/>
    <property type="molecule type" value="Genomic_DNA"/>
</dbReference>
<sequence>MVRVLGFEVVAKELVKEQLELEMQLPLPNPAAAALAKRGRKKNSRNGGCFSNFLDVAAPEFVMKIKVNAGTEKQIGVTLRLPEYRPPVQADESTLVKTTTVTTSVDDEDTEFDLHQPATFQSTESFGTDDDGGQNGIEKLGGGVHTIYVHRHHHHHRHLHGGRQRRTRTTLPSNQVPDQPANNAGTRSPLLEPRLRGAKRSSACNRRSEESHVYHPNVEYGNRLEATLQVQDEQASARFKGQLITSVTKEYAGVDEADRKVSSKTTASVAITRIRERYLYYRFLYYRLYLPGNSSFSKQQA</sequence>
<comment type="caution">
    <text evidence="2">The sequence shown here is derived from an EMBL/GenBank/DDBJ whole genome shotgun (WGS) entry which is preliminary data.</text>
</comment>
<evidence type="ECO:0000313" key="3">
    <source>
        <dbReference type="Proteomes" id="UP001562425"/>
    </source>
</evidence>
<organism evidence="2 3">
    <name type="scientific">Culex pipiens pipiens</name>
    <name type="common">Northern house mosquito</name>
    <dbReference type="NCBI Taxonomy" id="38569"/>
    <lineage>
        <taxon>Eukaryota</taxon>
        <taxon>Metazoa</taxon>
        <taxon>Ecdysozoa</taxon>
        <taxon>Arthropoda</taxon>
        <taxon>Hexapoda</taxon>
        <taxon>Insecta</taxon>
        <taxon>Pterygota</taxon>
        <taxon>Neoptera</taxon>
        <taxon>Endopterygota</taxon>
        <taxon>Diptera</taxon>
        <taxon>Nematocera</taxon>
        <taxon>Culicoidea</taxon>
        <taxon>Culicidae</taxon>
        <taxon>Culicinae</taxon>
        <taxon>Culicini</taxon>
        <taxon>Culex</taxon>
        <taxon>Culex</taxon>
    </lineage>
</organism>
<name>A0ABD1DVW1_CULPP</name>
<gene>
    <name evidence="2" type="ORF">pipiens_019166</name>
</gene>
<evidence type="ECO:0000256" key="1">
    <source>
        <dbReference type="SAM" id="MobiDB-lite"/>
    </source>
</evidence>